<feature type="transmembrane region" description="Helical" evidence="2">
    <location>
        <begin position="176"/>
        <end position="201"/>
    </location>
</feature>
<dbReference type="PROSITE" id="PS50850">
    <property type="entry name" value="MFS"/>
    <property type="match status" value="1"/>
</dbReference>
<dbReference type="GO" id="GO:0016020">
    <property type="term" value="C:membrane"/>
    <property type="evidence" value="ECO:0007669"/>
    <property type="project" value="UniProtKB-SubCell"/>
</dbReference>
<keyword evidence="2" id="KW-0812">Transmembrane</keyword>
<protein>
    <recommendedName>
        <fullName evidence="3">Major facilitator superfamily (MFS) profile domain-containing protein</fullName>
    </recommendedName>
</protein>
<evidence type="ECO:0000313" key="4">
    <source>
        <dbReference type="EMBL" id="OTF73268.1"/>
    </source>
</evidence>
<dbReference type="InterPro" id="IPR020846">
    <property type="entry name" value="MFS_dom"/>
</dbReference>
<reference evidence="4 5" key="1">
    <citation type="submission" date="2017-03" db="EMBL/GenBank/DDBJ databases">
        <title>Genome Survey of Euroglyphus maynei.</title>
        <authorList>
            <person name="Arlian L.G."/>
            <person name="Morgan M.S."/>
            <person name="Rider S.D."/>
        </authorList>
    </citation>
    <scope>NUCLEOTIDE SEQUENCE [LARGE SCALE GENOMIC DNA]</scope>
    <source>
        <strain evidence="4">Arlian Lab</strain>
        <tissue evidence="4">Whole body</tissue>
    </source>
</reference>
<dbReference type="Gene3D" id="1.20.1250.20">
    <property type="entry name" value="MFS general substrate transporter like domains"/>
    <property type="match status" value="2"/>
</dbReference>
<dbReference type="InterPro" id="IPR011701">
    <property type="entry name" value="MFS"/>
</dbReference>
<feature type="transmembrane region" description="Helical" evidence="2">
    <location>
        <begin position="426"/>
        <end position="452"/>
    </location>
</feature>
<dbReference type="PANTHER" id="PTHR11360:SF286">
    <property type="entry name" value="GH22266P"/>
    <property type="match status" value="1"/>
</dbReference>
<evidence type="ECO:0000256" key="2">
    <source>
        <dbReference type="SAM" id="Phobius"/>
    </source>
</evidence>
<feature type="transmembrane region" description="Helical" evidence="2">
    <location>
        <begin position="464"/>
        <end position="486"/>
    </location>
</feature>
<keyword evidence="5" id="KW-1185">Reference proteome</keyword>
<sequence length="520" mass="56636">MSSKKKKSPLSLNVEHLAAIENGPPTINIRKATGDSSKCVQQEIPNGGYGWVVVFASFMCNLTVDGICYTFGIFLPHFLGHFHSNEAITALTGSLLSGCYMTVGVFVSSLVNRYGCRPITIIGSIIAAIAFAISTLAPNVYILLLTYGVVTGCSFGLIYLPSIVSVGHYFTTKRAFATGIAVCGSGMGAFLFSPFCQFLLATYDWKQSLTILAICIGCCAFYGLLMKPLEPNHHHNHNLKRNSTCKSNQSIASAGNRRYNRSTLSIMNNKSSLSVNKSSMSVSSKYSNHSRRSFVQRPRTWTITSQLTDMEAMENRVNVRDVLDFSVLKIAPMALLAISNVFGMIGYYIPYVYIVRFATEQFDTWILSAIGISNVIGRLAFGLISDRFSGTNICFGLVRISALFINNVCLLIAGLSVMAIPFSQSYLILMAISVLFGFTISSYMSLTSIILVDILSLELLTTTFGLISCVRGLSAIAGPPLAGLLYDLTLSYTGVFLAAGSLLSIASLISFTVHRYEYFD</sequence>
<feature type="transmembrane region" description="Helical" evidence="2">
    <location>
        <begin position="330"/>
        <end position="353"/>
    </location>
</feature>
<organism evidence="4 5">
    <name type="scientific">Euroglyphus maynei</name>
    <name type="common">Mayne's house dust mite</name>
    <dbReference type="NCBI Taxonomy" id="6958"/>
    <lineage>
        <taxon>Eukaryota</taxon>
        <taxon>Metazoa</taxon>
        <taxon>Ecdysozoa</taxon>
        <taxon>Arthropoda</taxon>
        <taxon>Chelicerata</taxon>
        <taxon>Arachnida</taxon>
        <taxon>Acari</taxon>
        <taxon>Acariformes</taxon>
        <taxon>Sarcoptiformes</taxon>
        <taxon>Astigmata</taxon>
        <taxon>Psoroptidia</taxon>
        <taxon>Analgoidea</taxon>
        <taxon>Pyroglyphidae</taxon>
        <taxon>Pyroglyphinae</taxon>
        <taxon>Euroglyphus</taxon>
    </lineage>
</organism>
<dbReference type="CDD" id="cd17352">
    <property type="entry name" value="MFS_MCT_SLC16"/>
    <property type="match status" value="1"/>
</dbReference>
<dbReference type="Proteomes" id="UP000194236">
    <property type="component" value="Unassembled WGS sequence"/>
</dbReference>
<dbReference type="InterPro" id="IPR050327">
    <property type="entry name" value="Proton-linked_MCT"/>
</dbReference>
<name>A0A1Y3AZU4_EURMA</name>
<gene>
    <name evidence="4" type="ORF">BLA29_001418</name>
</gene>
<dbReference type="OrthoDB" id="2213137at2759"/>
<dbReference type="EMBL" id="MUJZ01052382">
    <property type="protein sequence ID" value="OTF73268.1"/>
    <property type="molecule type" value="Genomic_DNA"/>
</dbReference>
<comment type="caution">
    <text evidence="4">The sequence shown here is derived from an EMBL/GenBank/DDBJ whole genome shotgun (WGS) entry which is preliminary data.</text>
</comment>
<dbReference type="SUPFAM" id="SSF103473">
    <property type="entry name" value="MFS general substrate transporter"/>
    <property type="match status" value="1"/>
</dbReference>
<feature type="domain" description="Major facilitator superfamily (MFS) profile" evidence="3">
    <location>
        <begin position="49"/>
        <end position="518"/>
    </location>
</feature>
<dbReference type="AlphaFoldDB" id="A0A1Y3AZU4"/>
<keyword evidence="2" id="KW-1133">Transmembrane helix</keyword>
<dbReference type="InterPro" id="IPR036259">
    <property type="entry name" value="MFS_trans_sf"/>
</dbReference>
<keyword evidence="2" id="KW-0472">Membrane</keyword>
<feature type="transmembrane region" description="Helical" evidence="2">
    <location>
        <begin position="119"/>
        <end position="136"/>
    </location>
</feature>
<feature type="transmembrane region" description="Helical" evidence="2">
    <location>
        <begin position="142"/>
        <end position="164"/>
    </location>
</feature>
<evidence type="ECO:0000313" key="5">
    <source>
        <dbReference type="Proteomes" id="UP000194236"/>
    </source>
</evidence>
<feature type="transmembrane region" description="Helical" evidence="2">
    <location>
        <begin position="207"/>
        <end position="225"/>
    </location>
</feature>
<feature type="transmembrane region" description="Helical" evidence="2">
    <location>
        <begin position="51"/>
        <end position="75"/>
    </location>
</feature>
<dbReference type="PANTHER" id="PTHR11360">
    <property type="entry name" value="MONOCARBOXYLATE TRANSPORTER"/>
    <property type="match status" value="1"/>
</dbReference>
<proteinExistence type="predicted"/>
<dbReference type="GO" id="GO:0008028">
    <property type="term" value="F:monocarboxylic acid transmembrane transporter activity"/>
    <property type="evidence" value="ECO:0007669"/>
    <property type="project" value="TreeGrafter"/>
</dbReference>
<feature type="transmembrane region" description="Helical" evidence="2">
    <location>
        <begin position="492"/>
        <end position="513"/>
    </location>
</feature>
<comment type="subcellular location">
    <subcellularLocation>
        <location evidence="1">Membrane</location>
        <topology evidence="1">Multi-pass membrane protein</topology>
    </subcellularLocation>
</comment>
<feature type="transmembrane region" description="Helical" evidence="2">
    <location>
        <begin position="365"/>
        <end position="384"/>
    </location>
</feature>
<evidence type="ECO:0000256" key="1">
    <source>
        <dbReference type="ARBA" id="ARBA00004141"/>
    </source>
</evidence>
<accession>A0A1Y3AZU4</accession>
<feature type="transmembrane region" description="Helical" evidence="2">
    <location>
        <begin position="396"/>
        <end position="420"/>
    </location>
</feature>
<feature type="transmembrane region" description="Helical" evidence="2">
    <location>
        <begin position="87"/>
        <end position="107"/>
    </location>
</feature>
<dbReference type="Pfam" id="PF07690">
    <property type="entry name" value="MFS_1"/>
    <property type="match status" value="1"/>
</dbReference>
<evidence type="ECO:0000259" key="3">
    <source>
        <dbReference type="PROSITE" id="PS50850"/>
    </source>
</evidence>